<reference evidence="2 3" key="1">
    <citation type="submission" date="2024-02" db="EMBL/GenBank/DDBJ databases">
        <title>Seven novel Bacillus-like species.</title>
        <authorList>
            <person name="Liu G."/>
        </authorList>
    </citation>
    <scope>NUCLEOTIDE SEQUENCE [LARGE SCALE GENOMIC DNA]</scope>
    <source>
        <strain evidence="2 3">FJAT-52991</strain>
    </source>
</reference>
<proteinExistence type="predicted"/>
<feature type="transmembrane region" description="Helical" evidence="1">
    <location>
        <begin position="156"/>
        <end position="186"/>
    </location>
</feature>
<keyword evidence="1" id="KW-0812">Transmembrane</keyword>
<evidence type="ECO:0000313" key="3">
    <source>
        <dbReference type="Proteomes" id="UP001387364"/>
    </source>
</evidence>
<dbReference type="EMBL" id="CP147404">
    <property type="protein sequence ID" value="WXB92043.1"/>
    <property type="molecule type" value="Genomic_DNA"/>
</dbReference>
<dbReference type="Proteomes" id="UP001387364">
    <property type="component" value="Chromosome"/>
</dbReference>
<protein>
    <submittedName>
        <fullName evidence="2">DUF1189 domain-containing protein</fullName>
    </submittedName>
</protein>
<accession>A0ABZ2N356</accession>
<organism evidence="2 3">
    <name type="scientific">Bacillus kandeliae</name>
    <dbReference type="NCBI Taxonomy" id="3129297"/>
    <lineage>
        <taxon>Bacteria</taxon>
        <taxon>Bacillati</taxon>
        <taxon>Bacillota</taxon>
        <taxon>Bacilli</taxon>
        <taxon>Bacillales</taxon>
        <taxon>Bacillaceae</taxon>
        <taxon>Bacillus</taxon>
    </lineage>
</organism>
<gene>
    <name evidence="2" type="ORF">WDJ61_12345</name>
</gene>
<feature type="transmembrane region" description="Helical" evidence="1">
    <location>
        <begin position="29"/>
        <end position="48"/>
    </location>
</feature>
<evidence type="ECO:0000256" key="1">
    <source>
        <dbReference type="SAM" id="Phobius"/>
    </source>
</evidence>
<keyword evidence="1" id="KW-0472">Membrane</keyword>
<evidence type="ECO:0000313" key="2">
    <source>
        <dbReference type="EMBL" id="WXB92043.1"/>
    </source>
</evidence>
<dbReference type="Pfam" id="PF06691">
    <property type="entry name" value="DUF1189"/>
    <property type="match status" value="1"/>
</dbReference>
<keyword evidence="1" id="KW-1133">Transmembrane helix</keyword>
<sequence>MNIFQQFIKSLYSPKHIGFFRFQGIGQTISYVFFVMLISCSPFVIYSTHMTTSVLGDLQTSIKKDLPSFTIEDGILTSSFTKTKVAQNGDTEIIFDPSGTVSAIDIQNKEQAIGLLKNEIVLSIQGQTQSFPYLFPTAKNVTNEQVVSYIDTLQSYLVIFLPVLFLMYYLFVSAVGFIKVSIFAALGSLMNKGLKRKIEYRHSFRIAAYAITPSIVIMTILGFAHIQLPYSFLLNWLLTILMMYFTIRAIPLPKSKI</sequence>
<name>A0ABZ2N356_9BACI</name>
<dbReference type="InterPro" id="IPR009574">
    <property type="entry name" value="DUF1189"/>
</dbReference>
<feature type="transmembrane region" description="Helical" evidence="1">
    <location>
        <begin position="232"/>
        <end position="250"/>
    </location>
</feature>
<keyword evidence="3" id="KW-1185">Reference proteome</keyword>
<feature type="transmembrane region" description="Helical" evidence="1">
    <location>
        <begin position="206"/>
        <end position="226"/>
    </location>
</feature>
<dbReference type="RefSeq" id="WP_338750128.1">
    <property type="nucleotide sequence ID" value="NZ_CP147404.1"/>
</dbReference>